<evidence type="ECO:0000256" key="1">
    <source>
        <dbReference type="SAM" id="MobiDB-lite"/>
    </source>
</evidence>
<evidence type="ECO:0000313" key="3">
    <source>
        <dbReference type="Proteomes" id="UP000699042"/>
    </source>
</evidence>
<reference evidence="2" key="1">
    <citation type="submission" date="2021-05" db="EMBL/GenBank/DDBJ databases">
        <title>Comparative genomics of three Colletotrichum scovillei strains and genetic complementation revealed genes involved fungal growth and virulence on chili pepper.</title>
        <authorList>
            <person name="Hsieh D.-K."/>
            <person name="Chuang S.-C."/>
            <person name="Chen C.-Y."/>
            <person name="Chao Y.-T."/>
            <person name="Lu M.-Y.J."/>
            <person name="Lee M.-H."/>
            <person name="Shih M.-C."/>
        </authorList>
    </citation>
    <scope>NUCLEOTIDE SEQUENCE</scope>
    <source>
        <strain evidence="2">Coll-153</strain>
    </source>
</reference>
<proteinExistence type="predicted"/>
<dbReference type="Proteomes" id="UP000699042">
    <property type="component" value="Unassembled WGS sequence"/>
</dbReference>
<accession>A0A9P7QVD6</accession>
<dbReference type="EMBL" id="JAESDN010000011">
    <property type="protein sequence ID" value="KAG7044179.1"/>
    <property type="molecule type" value="Genomic_DNA"/>
</dbReference>
<dbReference type="AlphaFoldDB" id="A0A9P7QVD6"/>
<sequence>MYSDTTAAPLKPTPEPSISTIPRHLRTAVAASDVGKLAVEHQAQDARRHVQVAGALDLDERVVEGVELGRGDGVPRRGQEAERRGPAFGLGEVEGPVCGAEKGEQAREEG</sequence>
<organism evidence="2 3">
    <name type="scientific">Colletotrichum scovillei</name>
    <dbReference type="NCBI Taxonomy" id="1209932"/>
    <lineage>
        <taxon>Eukaryota</taxon>
        <taxon>Fungi</taxon>
        <taxon>Dikarya</taxon>
        <taxon>Ascomycota</taxon>
        <taxon>Pezizomycotina</taxon>
        <taxon>Sordariomycetes</taxon>
        <taxon>Hypocreomycetidae</taxon>
        <taxon>Glomerellales</taxon>
        <taxon>Glomerellaceae</taxon>
        <taxon>Colletotrichum</taxon>
        <taxon>Colletotrichum acutatum species complex</taxon>
    </lineage>
</organism>
<comment type="caution">
    <text evidence="2">The sequence shown here is derived from an EMBL/GenBank/DDBJ whole genome shotgun (WGS) entry which is preliminary data.</text>
</comment>
<gene>
    <name evidence="2" type="ORF">JMJ77_011995</name>
</gene>
<feature type="compositionally biased region" description="Basic and acidic residues" evidence="1">
    <location>
        <begin position="69"/>
        <end position="85"/>
    </location>
</feature>
<name>A0A9P7QVD6_9PEZI</name>
<feature type="compositionally biased region" description="Basic and acidic residues" evidence="1">
    <location>
        <begin position="101"/>
        <end position="110"/>
    </location>
</feature>
<evidence type="ECO:0000313" key="2">
    <source>
        <dbReference type="EMBL" id="KAG7044179.1"/>
    </source>
</evidence>
<feature type="region of interest" description="Disordered" evidence="1">
    <location>
        <begin position="69"/>
        <end position="110"/>
    </location>
</feature>
<feature type="region of interest" description="Disordered" evidence="1">
    <location>
        <begin position="1"/>
        <end position="22"/>
    </location>
</feature>
<protein>
    <submittedName>
        <fullName evidence="2">Major facilitator superfamily transporter</fullName>
    </submittedName>
</protein>
<keyword evidence="3" id="KW-1185">Reference proteome</keyword>